<keyword evidence="4" id="KW-0804">Transcription</keyword>
<dbReference type="SUPFAM" id="SSF53850">
    <property type="entry name" value="Periplasmic binding protein-like II"/>
    <property type="match status" value="1"/>
</dbReference>
<name>A8IJC3_AZOC5</name>
<dbReference type="GO" id="GO:0043565">
    <property type="term" value="F:sequence-specific DNA binding"/>
    <property type="evidence" value="ECO:0007669"/>
    <property type="project" value="TreeGrafter"/>
</dbReference>
<sequence length="319" mass="34939">MARLDVNRTAEMEVFVRVVDAGGFSAAARALHLTPSAVSKLITRLELRLGARLINRNTRRLQLTAEGAAFYERAVTLLADLEEAERSVARSEVPSGRLRVNANVPFGTLYLLPALPEFLARYPAVTLDVVLTDKVVDLMEERMDVAVRAGPLKSSQLVARKLGDTRMVIVASPEYLARHGTPRGPADLDAHRCIGFCYLRQVEGWPLKAEEGREATVFRPQGHVLASDGETLRHMVLAGTGIARLGTFHVAADLLAGRLVPLLEDFNPGDTDPMHAVYLGQGGHMPARVRAYLDFLVEVVAPRFRRAAALEPARLLQNA</sequence>
<dbReference type="GO" id="GO:0006351">
    <property type="term" value="P:DNA-templated transcription"/>
    <property type="evidence" value="ECO:0007669"/>
    <property type="project" value="TreeGrafter"/>
</dbReference>
<dbReference type="InterPro" id="IPR000847">
    <property type="entry name" value="LysR_HTH_N"/>
</dbReference>
<dbReference type="SUPFAM" id="SSF46785">
    <property type="entry name" value="Winged helix' DNA-binding domain"/>
    <property type="match status" value="1"/>
</dbReference>
<evidence type="ECO:0000313" key="6">
    <source>
        <dbReference type="EMBL" id="BAF86281.1"/>
    </source>
</evidence>
<keyword evidence="7" id="KW-1185">Reference proteome</keyword>
<dbReference type="AlphaFoldDB" id="A8IJC3"/>
<dbReference type="InterPro" id="IPR036388">
    <property type="entry name" value="WH-like_DNA-bd_sf"/>
</dbReference>
<dbReference type="RefSeq" id="WP_012168814.1">
    <property type="nucleotide sequence ID" value="NC_009937.1"/>
</dbReference>
<reference evidence="6 7" key="4">
    <citation type="journal article" date="2009" name="Appl. Environ. Microbiol.">
        <title>Comparative genome-wide transcriptional profiling of Azorhizobium caulinodans ORS571 grown under free-living and symbiotic conditions.</title>
        <authorList>
            <person name="Tsukada S."/>
            <person name="Aono T."/>
            <person name="Akiba N."/>
            <person name="Lee KB."/>
            <person name="Liu CT."/>
            <person name="Toyazaki H."/>
            <person name="Oyaizu H."/>
        </authorList>
    </citation>
    <scope>NUCLEOTIDE SEQUENCE [LARGE SCALE GENOMIC DNA]</scope>
    <source>
        <strain evidence="7">ATCC 43989 / DSM 5975 / JCM 20966 / LMG 6465 / NBRC 14845 / NCIMB 13405 / ORS 571</strain>
    </source>
</reference>
<gene>
    <name evidence="6" type="ordered locus">AZC_0283</name>
</gene>
<reference evidence="6 7" key="1">
    <citation type="journal article" date="2007" name="Appl. Environ. Microbiol.">
        <title>Rhizobial factors required for stem nodule maturation and maintenance in Sesbania rostrata-Azorhizobium caulinodans ORS571 symbiosis.</title>
        <authorList>
            <person name="Suzuki S."/>
            <person name="Aono T."/>
            <person name="Lee KB."/>
            <person name="Suzuki T."/>
            <person name="Liu CT."/>
            <person name="Miwa H."/>
            <person name="Wakao S."/>
            <person name="Iki T."/>
            <person name="Oyaizu H."/>
        </authorList>
    </citation>
    <scope>NUCLEOTIDE SEQUENCE [LARGE SCALE GENOMIC DNA]</scope>
    <source>
        <strain evidence="7">ATCC 43989 / DSM 5975 / JCM 20966 / LMG 6465 / NBRC 14845 / NCIMB 13405 / ORS 571</strain>
    </source>
</reference>
<dbReference type="EMBL" id="AP009384">
    <property type="protein sequence ID" value="BAF86281.1"/>
    <property type="molecule type" value="Genomic_DNA"/>
</dbReference>
<dbReference type="PROSITE" id="PS50931">
    <property type="entry name" value="HTH_LYSR"/>
    <property type="match status" value="1"/>
</dbReference>
<dbReference type="Pfam" id="PF03466">
    <property type="entry name" value="LysR_substrate"/>
    <property type="match status" value="1"/>
</dbReference>
<evidence type="ECO:0000256" key="2">
    <source>
        <dbReference type="ARBA" id="ARBA00023015"/>
    </source>
</evidence>
<dbReference type="GO" id="GO:0003700">
    <property type="term" value="F:DNA-binding transcription factor activity"/>
    <property type="evidence" value="ECO:0007669"/>
    <property type="project" value="InterPro"/>
</dbReference>
<keyword evidence="2" id="KW-0805">Transcription regulation</keyword>
<evidence type="ECO:0000256" key="4">
    <source>
        <dbReference type="ARBA" id="ARBA00023163"/>
    </source>
</evidence>
<keyword evidence="3" id="KW-0238">DNA-binding</keyword>
<accession>A8IJC3</accession>
<reference evidence="7" key="2">
    <citation type="submission" date="2007-04" db="EMBL/GenBank/DDBJ databases">
        <title>Complete genome sequence of the nitrogen-fixing bacterium Azorhizobium caulinodans ORS571.</title>
        <authorList>
            <person name="Lee K.B."/>
            <person name="Backer P.D."/>
            <person name="Aono T."/>
            <person name="Liu C.T."/>
            <person name="Suzuki S."/>
            <person name="Suzuki T."/>
            <person name="Kaneko T."/>
            <person name="Yamada M."/>
            <person name="Tabata S."/>
            <person name="Kupfer D.M."/>
            <person name="Najar F.Z."/>
            <person name="Wiley G.B."/>
            <person name="Roe B."/>
            <person name="Binnewies T."/>
            <person name="Ussery D."/>
            <person name="Vereecke D."/>
            <person name="Gevers D."/>
            <person name="Holsters M."/>
            <person name="Oyaizu H."/>
        </authorList>
    </citation>
    <scope>NUCLEOTIDE SEQUENCE [LARGE SCALE GENOMIC DNA]</scope>
    <source>
        <strain evidence="7">ATCC 43989 / DSM 5975 / JCM 20966 / LMG 6465 / NBRC 14845 / NCIMB 13405 / ORS 571</strain>
    </source>
</reference>
<dbReference type="Pfam" id="PF00126">
    <property type="entry name" value="HTH_1"/>
    <property type="match status" value="1"/>
</dbReference>
<dbReference type="InterPro" id="IPR005119">
    <property type="entry name" value="LysR_subst-bd"/>
</dbReference>
<proteinExistence type="inferred from homology"/>
<evidence type="ECO:0000259" key="5">
    <source>
        <dbReference type="PROSITE" id="PS50931"/>
    </source>
</evidence>
<dbReference type="InterPro" id="IPR058163">
    <property type="entry name" value="LysR-type_TF_proteobact-type"/>
</dbReference>
<dbReference type="InterPro" id="IPR036390">
    <property type="entry name" value="WH_DNA-bd_sf"/>
</dbReference>
<dbReference type="Gene3D" id="1.10.10.10">
    <property type="entry name" value="Winged helix-like DNA-binding domain superfamily/Winged helix DNA-binding domain"/>
    <property type="match status" value="1"/>
</dbReference>
<organism evidence="6 7">
    <name type="scientific">Azorhizobium caulinodans (strain ATCC 43989 / DSM 5975 / JCM 20966 / LMG 6465 / NBRC 14845 / NCIMB 13405 / ORS 571)</name>
    <dbReference type="NCBI Taxonomy" id="438753"/>
    <lineage>
        <taxon>Bacteria</taxon>
        <taxon>Pseudomonadati</taxon>
        <taxon>Pseudomonadota</taxon>
        <taxon>Alphaproteobacteria</taxon>
        <taxon>Hyphomicrobiales</taxon>
        <taxon>Xanthobacteraceae</taxon>
        <taxon>Azorhizobium</taxon>
    </lineage>
</organism>
<evidence type="ECO:0000256" key="1">
    <source>
        <dbReference type="ARBA" id="ARBA00009437"/>
    </source>
</evidence>
<protein>
    <submittedName>
        <fullName evidence="6">Putative transcriptional regulator</fullName>
    </submittedName>
</protein>
<dbReference type="Proteomes" id="UP000000270">
    <property type="component" value="Chromosome"/>
</dbReference>
<dbReference type="FunFam" id="1.10.10.10:FF:000001">
    <property type="entry name" value="LysR family transcriptional regulator"/>
    <property type="match status" value="1"/>
</dbReference>
<reference evidence="6 7" key="3">
    <citation type="journal article" date="2008" name="BMC Genomics">
        <title>The genome of the versatile nitrogen fixer Azorhizobium caulinodans ORS571.</title>
        <authorList>
            <person name="Lee KB."/>
            <person name="Backer P.D."/>
            <person name="Aono T."/>
            <person name="Liu CT."/>
            <person name="Suzuki S."/>
            <person name="Suzuki T."/>
            <person name="Kaneko T."/>
            <person name="Yamada M."/>
            <person name="Tabata S."/>
            <person name="Kupfer D.M."/>
            <person name="Najar F.Z."/>
            <person name="Wiley G.B."/>
            <person name="Roe B."/>
            <person name="Binnewies T.T."/>
            <person name="Ussery D.W."/>
            <person name="D'Haeze W."/>
            <person name="Herder J.D."/>
            <person name="Gevers D."/>
            <person name="Vereecke D."/>
            <person name="Holsters M."/>
            <person name="Oyaizu H."/>
        </authorList>
    </citation>
    <scope>NUCLEOTIDE SEQUENCE [LARGE SCALE GENOMIC DNA]</scope>
    <source>
        <strain evidence="7">ATCC 43989 / DSM 5975 / JCM 20966 / LMG 6465 / NBRC 14845 / NCIMB 13405 / ORS 571</strain>
    </source>
</reference>
<reference evidence="6 7" key="6">
    <citation type="journal article" date="2011" name="Appl. Environ. Microbiol.">
        <title>Involvement of the azorhizobial chromosome partition gene (parA) in the onset of bacteroid differentiation during Sesbania rostrata stem nodule development.</title>
        <authorList>
            <person name="Liu CT."/>
            <person name="Lee KB."/>
            <person name="Wang YS."/>
            <person name="Peng MH."/>
            <person name="Lee KT."/>
            <person name="Suzuki S."/>
            <person name="Suzuki T."/>
            <person name="Oyaizu H."/>
        </authorList>
    </citation>
    <scope>NUCLEOTIDE SEQUENCE [LARGE SCALE GENOMIC DNA]</scope>
    <source>
        <strain evidence="7">ATCC 43989 / DSM 5975 / JCM 20966 / LMG 6465 / NBRC 14845 / NCIMB 13405 / ORS 571</strain>
    </source>
</reference>
<comment type="similarity">
    <text evidence="1">Belongs to the LysR transcriptional regulatory family.</text>
</comment>
<dbReference type="Gene3D" id="3.40.190.290">
    <property type="match status" value="1"/>
</dbReference>
<reference evidence="6 7" key="5">
    <citation type="journal article" date="2010" name="Appl. Environ. Microbiol.">
        <title>phrR-like gene praR of Azorhizobium caulinodans ORS571 is essential for symbiosis with Sesbania rostrata and is involved in expression of reb genes.</title>
        <authorList>
            <person name="Akiba N."/>
            <person name="Aono T."/>
            <person name="Toyazaki H."/>
            <person name="Sato S."/>
            <person name="Oyaizu H."/>
        </authorList>
    </citation>
    <scope>NUCLEOTIDE SEQUENCE [LARGE SCALE GENOMIC DNA]</scope>
    <source>
        <strain evidence="7">ATCC 43989 / DSM 5975 / JCM 20966 / LMG 6465 / NBRC 14845 / NCIMB 13405 / ORS 571</strain>
    </source>
</reference>
<dbReference type="STRING" id="438753.AZC_0283"/>
<evidence type="ECO:0000256" key="3">
    <source>
        <dbReference type="ARBA" id="ARBA00023125"/>
    </source>
</evidence>
<dbReference type="PRINTS" id="PR00039">
    <property type="entry name" value="HTHLYSR"/>
</dbReference>
<dbReference type="HOGENOM" id="CLU_039613_16_0_5"/>
<feature type="domain" description="HTH lysR-type" evidence="5">
    <location>
        <begin position="7"/>
        <end position="64"/>
    </location>
</feature>
<dbReference type="PANTHER" id="PTHR30537">
    <property type="entry name" value="HTH-TYPE TRANSCRIPTIONAL REGULATOR"/>
    <property type="match status" value="1"/>
</dbReference>
<dbReference type="FunFam" id="3.40.190.290:FF:000001">
    <property type="entry name" value="Transcriptional regulator, LysR family"/>
    <property type="match status" value="1"/>
</dbReference>
<dbReference type="KEGG" id="azc:AZC_0283"/>
<dbReference type="eggNOG" id="COG0583">
    <property type="taxonomic scope" value="Bacteria"/>
</dbReference>
<evidence type="ECO:0000313" key="7">
    <source>
        <dbReference type="Proteomes" id="UP000000270"/>
    </source>
</evidence>
<dbReference type="PANTHER" id="PTHR30537:SF71">
    <property type="entry name" value="TRANSCRIPTIONAL REGULATORY PROTEIN"/>
    <property type="match status" value="1"/>
</dbReference>